<organism evidence="1 2">
    <name type="scientific">Trachipleistophora hominis</name>
    <name type="common">Microsporidian parasite</name>
    <dbReference type="NCBI Taxonomy" id="72359"/>
    <lineage>
        <taxon>Eukaryota</taxon>
        <taxon>Fungi</taxon>
        <taxon>Fungi incertae sedis</taxon>
        <taxon>Microsporidia</taxon>
        <taxon>Pleistophoridae</taxon>
        <taxon>Trachipleistophora</taxon>
    </lineage>
</organism>
<dbReference type="EMBL" id="JH993895">
    <property type="protein sequence ID" value="ELQ75964.1"/>
    <property type="molecule type" value="Genomic_DNA"/>
</dbReference>
<name>L7JX05_TRAHO</name>
<dbReference type="VEuPathDB" id="MicrosporidiaDB:THOM_1068"/>
<proteinExistence type="predicted"/>
<keyword evidence="2" id="KW-1185">Reference proteome</keyword>
<dbReference type="AlphaFoldDB" id="L7JX05"/>
<accession>L7JX05</accession>
<protein>
    <submittedName>
        <fullName evidence="1">Uncharacterized protein</fullName>
    </submittedName>
</protein>
<dbReference type="InParanoid" id="L7JX05"/>
<reference evidence="1 2" key="1">
    <citation type="journal article" date="2012" name="PLoS Pathog.">
        <title>The genome of the obligate intracellular parasite Trachipleistophora hominis: new insights into microsporidian genome dynamics and reductive evolution.</title>
        <authorList>
            <person name="Heinz E."/>
            <person name="Williams T.A."/>
            <person name="Nakjang S."/>
            <person name="Noel C.J."/>
            <person name="Swan D.C."/>
            <person name="Goldberg A.V."/>
            <person name="Harris S.R."/>
            <person name="Weinmaier T."/>
            <person name="Markert S."/>
            <person name="Becher D."/>
            <person name="Bernhardt J."/>
            <person name="Dagan T."/>
            <person name="Hacker C."/>
            <person name="Lucocq J.M."/>
            <person name="Schweder T."/>
            <person name="Rattei T."/>
            <person name="Hall N."/>
            <person name="Hirt R.P."/>
            <person name="Embley T.M."/>
        </authorList>
    </citation>
    <scope>NUCLEOTIDE SEQUENCE [LARGE SCALE GENOMIC DNA]</scope>
</reference>
<evidence type="ECO:0000313" key="2">
    <source>
        <dbReference type="Proteomes" id="UP000011185"/>
    </source>
</evidence>
<dbReference type="Proteomes" id="UP000011185">
    <property type="component" value="Unassembled WGS sequence"/>
</dbReference>
<sequence length="39" mass="4313">MCGGQSSLKVLTRYLKGDIVLFGDGRCNRLENEWAVIIG</sequence>
<gene>
    <name evidence="1" type="ORF">THOM_1068</name>
</gene>
<dbReference type="HOGENOM" id="CLU_3320319_0_0_1"/>
<evidence type="ECO:0000313" key="1">
    <source>
        <dbReference type="EMBL" id="ELQ75964.1"/>
    </source>
</evidence>